<comment type="caution">
    <text evidence="3">The sequence shown here is derived from an EMBL/GenBank/DDBJ whole genome shotgun (WGS) entry which is preliminary data.</text>
</comment>
<keyword evidence="2" id="KW-0539">Nucleus</keyword>
<gene>
    <name evidence="3" type="ORF">FocTR4_00007962</name>
</gene>
<dbReference type="GO" id="GO:0000976">
    <property type="term" value="F:transcription cis-regulatory region binding"/>
    <property type="evidence" value="ECO:0007669"/>
    <property type="project" value="TreeGrafter"/>
</dbReference>
<dbReference type="InterPro" id="IPR021858">
    <property type="entry name" value="Fun_TF"/>
</dbReference>
<reference evidence="3 4" key="1">
    <citation type="submission" date="2019-07" db="EMBL/GenBank/DDBJ databases">
        <title>The First High-Quality Draft Genome Sequence of the Causal Agent of the Current Panama Disease Epidemic.</title>
        <authorList>
            <person name="Warmington R.J."/>
            <person name="Kay W."/>
            <person name="Jeffries A."/>
            <person name="Bebber D."/>
            <person name="Moore K."/>
            <person name="Studholme D.J."/>
        </authorList>
    </citation>
    <scope>NUCLEOTIDE SEQUENCE [LARGE SCALE GENOMIC DNA]</scope>
    <source>
        <strain evidence="3 4">TR4</strain>
    </source>
</reference>
<comment type="subcellular location">
    <subcellularLocation>
        <location evidence="1">Nucleus</location>
    </subcellularLocation>
</comment>
<evidence type="ECO:0000313" key="3">
    <source>
        <dbReference type="EMBL" id="TXC00773.1"/>
    </source>
</evidence>
<organism evidence="3 4">
    <name type="scientific">Fusarium oxysporum f. sp. cubense</name>
    <dbReference type="NCBI Taxonomy" id="61366"/>
    <lineage>
        <taxon>Eukaryota</taxon>
        <taxon>Fungi</taxon>
        <taxon>Dikarya</taxon>
        <taxon>Ascomycota</taxon>
        <taxon>Pezizomycotina</taxon>
        <taxon>Sordariomycetes</taxon>
        <taxon>Hypocreomycetidae</taxon>
        <taxon>Hypocreales</taxon>
        <taxon>Nectriaceae</taxon>
        <taxon>Fusarium</taxon>
        <taxon>Fusarium oxysporum species complex</taxon>
    </lineage>
</organism>
<dbReference type="PANTHER" id="PTHR37534:SF51">
    <property type="entry name" value="ACRIFLAVINE SENSITIVITY CONTROL PROTEIN ACR-2"/>
    <property type="match status" value="1"/>
</dbReference>
<proteinExistence type="predicted"/>
<evidence type="ECO:0000256" key="2">
    <source>
        <dbReference type="ARBA" id="ARBA00023242"/>
    </source>
</evidence>
<accession>A0A5C6SQ00</accession>
<dbReference type="AlphaFoldDB" id="A0A5C6SQ00"/>
<dbReference type="GO" id="GO:0003700">
    <property type="term" value="F:DNA-binding transcription factor activity"/>
    <property type="evidence" value="ECO:0007669"/>
    <property type="project" value="TreeGrafter"/>
</dbReference>
<evidence type="ECO:0000313" key="4">
    <source>
        <dbReference type="Proteomes" id="UP000321331"/>
    </source>
</evidence>
<sequence>MFNSSNFVGPKSIEPRFHERKMKQTLTPLAMQGELFAPNSCYERKEKIVWTNSMASRGKMMGKATFDTITDNAHDHKDISDIELCTNFPVAGSPLVDPSLQNIPRSYHDYIRYFHQELSKECVVYNNSPFNPFLSLMLLMPSSQALSHIMISISAFHIAHRLDISQVQLQPDHSEVLRIALLNKQKALRYLKHELQVQPETNTDAVIAAVLLFVNLDVVEFGGRGWKYHLRGAEELIRIRKGLVIDNSETWMQYFDTACTTFGILGNTLVPSQSLRVAPMPLDTGLLDTLRRSEQQTWIGCPADLLSLLHVMSTLRTVSDHSSHADETATSILDGLDNFSPRSWAHDFADPQHHESRHHLAHAYKAAVSIYAYHAIRETLGQPPLPELDISRISKLGILHMSQIPASDFHIKSLVWPAFVLGAEAQDLRTREEVKNIMHNIWVSSCCYNVKTATGMLCRIWEQGQDDGKDKYSWLRFIWEQDESWLFL</sequence>
<name>A0A5C6SQ00_FUSOC</name>
<dbReference type="Proteomes" id="UP000321331">
    <property type="component" value="Unassembled WGS sequence"/>
</dbReference>
<dbReference type="GO" id="GO:0005634">
    <property type="term" value="C:nucleus"/>
    <property type="evidence" value="ECO:0007669"/>
    <property type="project" value="UniProtKB-SubCell"/>
</dbReference>
<evidence type="ECO:0000256" key="1">
    <source>
        <dbReference type="ARBA" id="ARBA00004123"/>
    </source>
</evidence>
<dbReference type="PANTHER" id="PTHR37534">
    <property type="entry name" value="TRANSCRIPTIONAL ACTIVATOR PROTEIN UGA3"/>
    <property type="match status" value="1"/>
</dbReference>
<dbReference type="GO" id="GO:0045944">
    <property type="term" value="P:positive regulation of transcription by RNA polymerase II"/>
    <property type="evidence" value="ECO:0007669"/>
    <property type="project" value="TreeGrafter"/>
</dbReference>
<dbReference type="Pfam" id="PF11951">
    <property type="entry name" value="Fungal_trans_2"/>
    <property type="match status" value="1"/>
</dbReference>
<evidence type="ECO:0008006" key="5">
    <source>
        <dbReference type="Google" id="ProtNLM"/>
    </source>
</evidence>
<dbReference type="EMBL" id="VMNF01000009">
    <property type="protein sequence ID" value="TXC00773.1"/>
    <property type="molecule type" value="Genomic_DNA"/>
</dbReference>
<protein>
    <recommendedName>
        <fullName evidence="5">Acriflavine sensitivity control protein acr-2</fullName>
    </recommendedName>
</protein>